<dbReference type="PANTHER" id="PTHR12826">
    <property type="entry name" value="RIBONUCLEASE Y"/>
    <property type="match status" value="1"/>
</dbReference>
<evidence type="ECO:0000256" key="2">
    <source>
        <dbReference type="ARBA" id="ARBA00022722"/>
    </source>
</evidence>
<dbReference type="InterPro" id="IPR004087">
    <property type="entry name" value="KH_dom"/>
</dbReference>
<reference evidence="11 12" key="1">
    <citation type="submission" date="2022-10" db="EMBL/GenBank/DDBJ databases">
        <title>Description of Fervidibacillus gen. nov. in the family Fervidibacillaceae fam. nov. with two species, Fervidibacillus albus sp. nov., and Fervidibacillus halotolerans sp. nov., isolated from tidal flat sediments.</title>
        <authorList>
            <person name="Kwon K.K."/>
            <person name="Yang S.-H."/>
        </authorList>
    </citation>
    <scope>NUCLEOTIDE SEQUENCE [LARGE SCALE GENOMIC DNA]</scope>
    <source>
        <strain evidence="11 12">DSM 23332</strain>
    </source>
</reference>
<keyword evidence="4 7" id="KW-0378">Hydrolase</keyword>
<evidence type="ECO:0000256" key="7">
    <source>
        <dbReference type="HAMAP-Rule" id="MF_00335"/>
    </source>
</evidence>
<keyword evidence="1 7" id="KW-0812">Transmembrane</keyword>
<dbReference type="InterPro" id="IPR022711">
    <property type="entry name" value="RNase_Y_N"/>
</dbReference>
<accession>A0ABT2WKJ6</accession>
<gene>
    <name evidence="7 11" type="primary">rny</name>
    <name evidence="11" type="ORF">OEV82_13660</name>
</gene>
<organism evidence="11 12">
    <name type="scientific">Pallidibacillus thermolactis</name>
    <dbReference type="NCBI Taxonomy" id="251051"/>
    <lineage>
        <taxon>Bacteria</taxon>
        <taxon>Bacillati</taxon>
        <taxon>Bacillota</taxon>
        <taxon>Bacilli</taxon>
        <taxon>Bacillales</taxon>
        <taxon>Bacillaceae</taxon>
        <taxon>Pallidibacillus</taxon>
    </lineage>
</organism>
<evidence type="ECO:0000256" key="8">
    <source>
        <dbReference type="NCBIfam" id="TIGR03319"/>
    </source>
</evidence>
<dbReference type="PROSITE" id="PS50084">
    <property type="entry name" value="KH_TYPE_1"/>
    <property type="match status" value="1"/>
</dbReference>
<feature type="coiled-coil region" evidence="9">
    <location>
        <begin position="37"/>
        <end position="146"/>
    </location>
</feature>
<dbReference type="Pfam" id="PF00013">
    <property type="entry name" value="KH_1"/>
    <property type="match status" value="1"/>
</dbReference>
<dbReference type="InterPro" id="IPR036612">
    <property type="entry name" value="KH_dom_type_1_sf"/>
</dbReference>
<comment type="subcellular location">
    <subcellularLocation>
        <location evidence="7">Cell membrane</location>
        <topology evidence="7">Single-pass membrane protein</topology>
    </subcellularLocation>
</comment>
<evidence type="ECO:0000256" key="3">
    <source>
        <dbReference type="ARBA" id="ARBA00022759"/>
    </source>
</evidence>
<evidence type="ECO:0000256" key="9">
    <source>
        <dbReference type="SAM" id="Coils"/>
    </source>
</evidence>
<keyword evidence="9" id="KW-0175">Coiled coil</keyword>
<dbReference type="NCBIfam" id="TIGR03319">
    <property type="entry name" value="RNase_Y"/>
    <property type="match status" value="1"/>
</dbReference>
<dbReference type="CDD" id="cd22431">
    <property type="entry name" value="KH-I_RNaseY"/>
    <property type="match status" value="1"/>
</dbReference>
<dbReference type="InterPro" id="IPR004088">
    <property type="entry name" value="KH_dom_type_1"/>
</dbReference>
<dbReference type="InterPro" id="IPR006674">
    <property type="entry name" value="HD_domain"/>
</dbReference>
<evidence type="ECO:0000256" key="6">
    <source>
        <dbReference type="ARBA" id="ARBA00022989"/>
    </source>
</evidence>
<dbReference type="InterPro" id="IPR003607">
    <property type="entry name" value="HD/PDEase_dom"/>
</dbReference>
<keyword evidence="7" id="KW-1003">Cell membrane</keyword>
<feature type="domain" description="HD" evidence="10">
    <location>
        <begin position="336"/>
        <end position="429"/>
    </location>
</feature>
<dbReference type="SUPFAM" id="SSF109604">
    <property type="entry name" value="HD-domain/PDEase-like"/>
    <property type="match status" value="1"/>
</dbReference>
<evidence type="ECO:0000313" key="12">
    <source>
        <dbReference type="Proteomes" id="UP001208656"/>
    </source>
</evidence>
<dbReference type="SUPFAM" id="SSF54791">
    <property type="entry name" value="Eukaryotic type KH-domain (KH-domain type I)"/>
    <property type="match status" value="1"/>
</dbReference>
<dbReference type="Proteomes" id="UP001208656">
    <property type="component" value="Unassembled WGS sequence"/>
</dbReference>
<keyword evidence="5 7" id="KW-0694">RNA-binding</keyword>
<dbReference type="Gene3D" id="1.10.3210.10">
    <property type="entry name" value="Hypothetical protein af1432"/>
    <property type="match status" value="1"/>
</dbReference>
<dbReference type="PROSITE" id="PS51831">
    <property type="entry name" value="HD"/>
    <property type="match status" value="1"/>
</dbReference>
<dbReference type="HAMAP" id="MF_00335">
    <property type="entry name" value="RNase_Y"/>
    <property type="match status" value="1"/>
</dbReference>
<comment type="caution">
    <text evidence="11">The sequence shown here is derived from an EMBL/GenBank/DDBJ whole genome shotgun (WGS) entry which is preliminary data.</text>
</comment>
<protein>
    <recommendedName>
        <fullName evidence="7 8">Ribonuclease Y</fullName>
        <shortName evidence="7">RNase Y</shortName>
        <ecNumber evidence="7 8">3.1.-.-</ecNumber>
    </recommendedName>
</protein>
<dbReference type="PANTHER" id="PTHR12826:SF15">
    <property type="entry name" value="RIBONUCLEASE Y"/>
    <property type="match status" value="1"/>
</dbReference>
<evidence type="ECO:0000313" key="11">
    <source>
        <dbReference type="EMBL" id="MCU9595486.1"/>
    </source>
</evidence>
<dbReference type="EC" id="3.1.-.-" evidence="7 8"/>
<dbReference type="Gene3D" id="3.30.1370.10">
    <property type="entry name" value="K Homology domain, type 1"/>
    <property type="match status" value="1"/>
</dbReference>
<evidence type="ECO:0000259" key="10">
    <source>
        <dbReference type="PROSITE" id="PS51831"/>
    </source>
</evidence>
<name>A0ABT2WKJ6_9BACI</name>
<dbReference type="Pfam" id="PF12072">
    <property type="entry name" value="RNase_Y_N"/>
    <property type="match status" value="1"/>
</dbReference>
<keyword evidence="12" id="KW-1185">Reference proteome</keyword>
<keyword evidence="6 7" id="KW-1133">Transmembrane helix</keyword>
<dbReference type="InterPro" id="IPR006675">
    <property type="entry name" value="HDIG_dom"/>
</dbReference>
<dbReference type="InterPro" id="IPR017705">
    <property type="entry name" value="Ribonuclease_Y"/>
</dbReference>
<comment type="similarity">
    <text evidence="7">Belongs to the RNase Y family.</text>
</comment>
<keyword evidence="7" id="KW-0472">Membrane</keyword>
<comment type="function">
    <text evidence="7">Endoribonuclease that initiates mRNA decay.</text>
</comment>
<dbReference type="CDD" id="cd00077">
    <property type="entry name" value="HDc"/>
    <property type="match status" value="1"/>
</dbReference>
<evidence type="ECO:0000256" key="5">
    <source>
        <dbReference type="ARBA" id="ARBA00022884"/>
    </source>
</evidence>
<keyword evidence="2 7" id="KW-0540">Nuclease</keyword>
<feature type="transmembrane region" description="Helical" evidence="7">
    <location>
        <begin position="6"/>
        <end position="24"/>
    </location>
</feature>
<dbReference type="EMBL" id="JAOUSE010000056">
    <property type="protein sequence ID" value="MCU9595486.1"/>
    <property type="molecule type" value="Genomic_DNA"/>
</dbReference>
<proteinExistence type="inferred from homology"/>
<dbReference type="SMART" id="SM00471">
    <property type="entry name" value="HDc"/>
    <property type="match status" value="1"/>
</dbReference>
<dbReference type="Pfam" id="PF01966">
    <property type="entry name" value="HD"/>
    <property type="match status" value="1"/>
</dbReference>
<sequence>METAIIVIISILLILVGVVAGYFIRKSVAEAKIAGAKDAAEKILEDAKRDAESLKKEALLEAKDEIHKLRTETERELRERRNELQKQENRLLQKEENLDRKDDTLDKRELSLEKKEDSLNQRQQHIEQMESKVEEMVREQQAELERISGLTKDEAKAIILDQVKQELSHDIAVMVKETENRAKEEADKKAKSILSLAIQRCAADHVAETTVSVVDLPNDEMKGRIIGREGRNIRTLETLTGIDLIIDDTPEAVILSGFDPIRREVARSALEKLVQDGRIHPARIEEMVDKARREVDEQIREIGEQTTFDVGVHGLHPDLIKILGRMKFRTSYGQNVLKHSIEVAHLSGILAAELGEDVALAKRAGLLHDIGKAVDHEVEGSHVEIGVELATKYKEHPVVINAIASHHGDTEPTSVISVLVAAADALSAARPGARSETLESYIRRLEKLEEISESYEGVEKSYAIQAGREVRIIVKPDVIDDTEAYRLARDIRKKIESELDYPGHIKVTVIRETRAVEYAK</sequence>
<dbReference type="RefSeq" id="WP_173662102.1">
    <property type="nucleotide sequence ID" value="NZ_JAOUSE010000056.1"/>
</dbReference>
<dbReference type="SMART" id="SM00322">
    <property type="entry name" value="KH"/>
    <property type="match status" value="1"/>
</dbReference>
<evidence type="ECO:0000256" key="4">
    <source>
        <dbReference type="ARBA" id="ARBA00022801"/>
    </source>
</evidence>
<evidence type="ECO:0000256" key="1">
    <source>
        <dbReference type="ARBA" id="ARBA00022692"/>
    </source>
</evidence>
<dbReference type="NCBIfam" id="TIGR00277">
    <property type="entry name" value="HDIG"/>
    <property type="match status" value="1"/>
</dbReference>
<keyword evidence="3 7" id="KW-0255">Endonuclease</keyword>